<dbReference type="SUPFAM" id="SSF46689">
    <property type="entry name" value="Homeodomain-like"/>
    <property type="match status" value="1"/>
</dbReference>
<sequence>MIVADKKRELILEKAVARFAHFGIHKTTMNEIADDLSMSKPSVYYYFPDKISLIVAVIERIFGEYVEKLAVLLDKATGVEEAIFSMLELRREFYQKYFMLHLGDNPHDTPFANADIKESIVNIRASEVLLLQQVLERAIKQEKIKSADAAHTAELFMDTLSGISVCVMAKQARQPMPDQKGFDEVLSKQKEVTHLFLKGLTRDDGTAN</sequence>
<proteinExistence type="predicted"/>
<evidence type="ECO:0000256" key="3">
    <source>
        <dbReference type="ARBA" id="ARBA00023163"/>
    </source>
</evidence>
<evidence type="ECO:0000313" key="7">
    <source>
        <dbReference type="Proteomes" id="UP001597387"/>
    </source>
</evidence>
<dbReference type="EMBL" id="JBHUHZ010000002">
    <property type="protein sequence ID" value="MFD2163793.1"/>
    <property type="molecule type" value="Genomic_DNA"/>
</dbReference>
<dbReference type="PANTHER" id="PTHR30055:SF234">
    <property type="entry name" value="HTH-TYPE TRANSCRIPTIONAL REGULATOR BETI"/>
    <property type="match status" value="1"/>
</dbReference>
<evidence type="ECO:0000256" key="4">
    <source>
        <dbReference type="PROSITE-ProRule" id="PRU00335"/>
    </source>
</evidence>
<protein>
    <submittedName>
        <fullName evidence="6">TetR/AcrR family transcriptional regulator</fullName>
    </submittedName>
</protein>
<dbReference type="PROSITE" id="PS50977">
    <property type="entry name" value="HTH_TETR_2"/>
    <property type="match status" value="1"/>
</dbReference>
<feature type="domain" description="HTH tetR-type" evidence="5">
    <location>
        <begin position="5"/>
        <end position="65"/>
    </location>
</feature>
<evidence type="ECO:0000313" key="6">
    <source>
        <dbReference type="EMBL" id="MFD2163793.1"/>
    </source>
</evidence>
<dbReference type="Gene3D" id="1.10.357.10">
    <property type="entry name" value="Tetracycline Repressor, domain 2"/>
    <property type="match status" value="1"/>
</dbReference>
<accession>A0ABW4ZNZ3</accession>
<dbReference type="InterPro" id="IPR009057">
    <property type="entry name" value="Homeodomain-like_sf"/>
</dbReference>
<evidence type="ECO:0000256" key="2">
    <source>
        <dbReference type="ARBA" id="ARBA00023125"/>
    </source>
</evidence>
<reference evidence="7" key="1">
    <citation type="journal article" date="2019" name="Int. J. Syst. Evol. Microbiol.">
        <title>The Global Catalogue of Microorganisms (GCM) 10K type strain sequencing project: providing services to taxonomists for standard genome sequencing and annotation.</title>
        <authorList>
            <consortium name="The Broad Institute Genomics Platform"/>
            <consortium name="The Broad Institute Genome Sequencing Center for Infectious Disease"/>
            <person name="Wu L."/>
            <person name="Ma J."/>
        </authorList>
    </citation>
    <scope>NUCLEOTIDE SEQUENCE [LARGE SCALE GENOMIC DNA]</scope>
    <source>
        <strain evidence="7">KCTC 42217</strain>
    </source>
</reference>
<evidence type="ECO:0000256" key="1">
    <source>
        <dbReference type="ARBA" id="ARBA00023015"/>
    </source>
</evidence>
<dbReference type="InterPro" id="IPR001647">
    <property type="entry name" value="HTH_TetR"/>
</dbReference>
<dbReference type="PANTHER" id="PTHR30055">
    <property type="entry name" value="HTH-TYPE TRANSCRIPTIONAL REGULATOR RUTR"/>
    <property type="match status" value="1"/>
</dbReference>
<dbReference type="RefSeq" id="WP_255900212.1">
    <property type="nucleotide sequence ID" value="NZ_JAFMZO010000002.1"/>
</dbReference>
<dbReference type="Pfam" id="PF00440">
    <property type="entry name" value="TetR_N"/>
    <property type="match status" value="1"/>
</dbReference>
<keyword evidence="7" id="KW-1185">Reference proteome</keyword>
<feature type="DNA-binding region" description="H-T-H motif" evidence="4">
    <location>
        <begin position="28"/>
        <end position="47"/>
    </location>
</feature>
<name>A0ABW4ZNZ3_9SPHI</name>
<comment type="caution">
    <text evidence="6">The sequence shown here is derived from an EMBL/GenBank/DDBJ whole genome shotgun (WGS) entry which is preliminary data.</text>
</comment>
<keyword evidence="3" id="KW-0804">Transcription</keyword>
<keyword evidence="2 4" id="KW-0238">DNA-binding</keyword>
<gene>
    <name evidence="6" type="ORF">ACFSJU_15400</name>
</gene>
<evidence type="ECO:0000259" key="5">
    <source>
        <dbReference type="PROSITE" id="PS50977"/>
    </source>
</evidence>
<dbReference type="Proteomes" id="UP001597387">
    <property type="component" value="Unassembled WGS sequence"/>
</dbReference>
<organism evidence="6 7">
    <name type="scientific">Paradesertivirga mongoliensis</name>
    <dbReference type="NCBI Taxonomy" id="2100740"/>
    <lineage>
        <taxon>Bacteria</taxon>
        <taxon>Pseudomonadati</taxon>
        <taxon>Bacteroidota</taxon>
        <taxon>Sphingobacteriia</taxon>
        <taxon>Sphingobacteriales</taxon>
        <taxon>Sphingobacteriaceae</taxon>
        <taxon>Paradesertivirga</taxon>
    </lineage>
</organism>
<dbReference type="Gene3D" id="1.10.10.60">
    <property type="entry name" value="Homeodomain-like"/>
    <property type="match status" value="1"/>
</dbReference>
<dbReference type="InterPro" id="IPR050109">
    <property type="entry name" value="HTH-type_TetR-like_transc_reg"/>
</dbReference>
<keyword evidence="1" id="KW-0805">Transcription regulation</keyword>